<dbReference type="AlphaFoldDB" id="A0A9Q9RR11"/>
<dbReference type="Proteomes" id="UP000760494">
    <property type="component" value="Unassembled WGS sequence"/>
</dbReference>
<organism evidence="1 2">
    <name type="scientific">Fusarium fujikuroi</name>
    <name type="common">Bakanae and foot rot disease fungus</name>
    <name type="synonym">Gibberella fujikuroi</name>
    <dbReference type="NCBI Taxonomy" id="5127"/>
    <lineage>
        <taxon>Eukaryota</taxon>
        <taxon>Fungi</taxon>
        <taxon>Dikarya</taxon>
        <taxon>Ascomycota</taxon>
        <taxon>Pezizomycotina</taxon>
        <taxon>Sordariomycetes</taxon>
        <taxon>Hypocreomycetidae</taxon>
        <taxon>Hypocreales</taxon>
        <taxon>Nectriaceae</taxon>
        <taxon>Fusarium</taxon>
        <taxon>Fusarium fujikuroi species complex</taxon>
    </lineage>
</organism>
<evidence type="ECO:0000313" key="1">
    <source>
        <dbReference type="EMBL" id="VTT73722.1"/>
    </source>
</evidence>
<dbReference type="EMBL" id="CABFJX010000370">
    <property type="protein sequence ID" value="VTT73722.1"/>
    <property type="molecule type" value="Genomic_DNA"/>
</dbReference>
<reference evidence="1" key="1">
    <citation type="submission" date="2019-05" db="EMBL/GenBank/DDBJ databases">
        <authorList>
            <person name="Piombo E."/>
        </authorList>
    </citation>
    <scope>NUCLEOTIDE SEQUENCE</scope>
    <source>
        <strain evidence="1">C2S</strain>
    </source>
</reference>
<evidence type="ECO:0000313" key="2">
    <source>
        <dbReference type="Proteomes" id="UP000760494"/>
    </source>
</evidence>
<proteinExistence type="predicted"/>
<comment type="caution">
    <text evidence="1">The sequence shown here is derived from an EMBL/GenBank/DDBJ whole genome shotgun (WGS) entry which is preliminary data.</text>
</comment>
<accession>A0A9Q9RR11</accession>
<name>A0A9Q9RR11_FUSFU</name>
<gene>
    <name evidence="1" type="ORF">C2S_9221</name>
</gene>
<protein>
    <submittedName>
        <fullName evidence="1">Uncharacterized protein</fullName>
    </submittedName>
</protein>
<sequence>MSGTIYNMPRLFRAVVYPRNTAIVREQDGDLCRVVWSSFDFKNLGEAIALLAAPCITLGPRPELRFNVSLLFLTTNSHVSLLKSLDVFVIMDVVEPPLSRSLMAILAGPHSLLLDPSVFGETWPNDHVYNQSEIHSLTLLYSRFVWASIIYH</sequence>